<comment type="caution">
    <text evidence="1">The sequence shown here is derived from an EMBL/GenBank/DDBJ whole genome shotgun (WGS) entry which is preliminary data.</text>
</comment>
<dbReference type="Proteomes" id="UP000272537">
    <property type="component" value="Unassembled WGS sequence"/>
</dbReference>
<evidence type="ECO:0000313" key="1">
    <source>
        <dbReference type="EMBL" id="EAG9388342.1"/>
    </source>
</evidence>
<dbReference type="Proteomes" id="UP000522199">
    <property type="component" value="Unassembled WGS sequence"/>
</dbReference>
<dbReference type="RefSeq" id="WP_003734893.1">
    <property type="nucleotide sequence ID" value="NZ_CP018149.2"/>
</dbReference>
<evidence type="ECO:0000313" key="3">
    <source>
        <dbReference type="EMBL" id="RKA04748.1"/>
    </source>
</evidence>
<protein>
    <submittedName>
        <fullName evidence="1">Uncharacterized protein</fullName>
    </submittedName>
</protein>
<evidence type="ECO:0000313" key="2">
    <source>
        <dbReference type="EMBL" id="EAH4240394.1"/>
    </source>
</evidence>
<dbReference type="EMBL" id="AABGUK010000001">
    <property type="protein sequence ID" value="EAH4240394.1"/>
    <property type="molecule type" value="Genomic_DNA"/>
</dbReference>
<reference evidence="3 4" key="1">
    <citation type="journal article" date="2018" name="BMC Genomics">
        <title>Genes significantly associated with lineage II food isolates of Listeria monocytogenes.</title>
        <authorList>
            <person name="Pirone-Davies C."/>
            <person name="Chen Y."/>
            <person name="Pightling A."/>
            <person name="Ryan G."/>
            <person name="Wang Y."/>
            <person name="Yao K."/>
            <person name="Hoffmann M."/>
            <person name="Allard M.W."/>
        </authorList>
    </citation>
    <scope>NUCLEOTIDE SEQUENCE [LARGE SCALE GENOMIC DNA]</scope>
    <source>
        <strain evidence="3 4">PNUSAL000550</strain>
    </source>
</reference>
<name>A0A5L5U159_LISMN</name>
<organism evidence="1 5">
    <name type="scientific">Listeria monocytogenes</name>
    <dbReference type="NCBI Taxonomy" id="1639"/>
    <lineage>
        <taxon>Bacteria</taxon>
        <taxon>Bacillati</taxon>
        <taxon>Bacillota</taxon>
        <taxon>Bacilli</taxon>
        <taxon>Bacillales</taxon>
        <taxon>Listeriaceae</taxon>
        <taxon>Listeria</taxon>
    </lineage>
</organism>
<sequence length="120" mass="13834">MEFTIDFLDGTKAQLDSNVTMLTLYRLQNEGEGAVDGKFLKGFMQKEADLDPISIAQAMYAAYRQATDKKKAKNFEEFMENYQMDLEIDMQIYFAIVTKRARDEFAKQFKKKTGSSKGKK</sequence>
<gene>
    <name evidence="1" type="ORF">CW845_12670</name>
    <name evidence="3" type="ORF">DYZ80_03034</name>
    <name evidence="2" type="ORF">E5F58_00095</name>
</gene>
<dbReference type="AlphaFoldDB" id="A0A5L5U159"/>
<evidence type="ECO:0000313" key="6">
    <source>
        <dbReference type="Proteomes" id="UP000527632"/>
    </source>
</evidence>
<evidence type="ECO:0000313" key="5">
    <source>
        <dbReference type="Proteomes" id="UP000522199"/>
    </source>
</evidence>
<dbReference type="EMBL" id="QXLS01000011">
    <property type="protein sequence ID" value="RKA04748.1"/>
    <property type="molecule type" value="Genomic_DNA"/>
</dbReference>
<dbReference type="Proteomes" id="UP000527632">
    <property type="component" value="Unassembled WGS sequence"/>
</dbReference>
<reference evidence="2 6" key="2">
    <citation type="submission" date="2019-04" db="EMBL/GenBank/DDBJ databases">
        <authorList>
            <consortium name="GenomeTrakr: Next Generation Sequencing Network for Food Pathogen Tracability"/>
        </authorList>
    </citation>
    <scope>NUCLEOTIDE SEQUENCE [LARGE SCALE GENOMIC DNA]</scope>
    <source>
        <strain evidence="2 6">LS1344</strain>
    </source>
</reference>
<evidence type="ECO:0000313" key="4">
    <source>
        <dbReference type="Proteomes" id="UP000272537"/>
    </source>
</evidence>
<dbReference type="EMBL" id="AABEKY010000007">
    <property type="protein sequence ID" value="EAG9388342.1"/>
    <property type="molecule type" value="Genomic_DNA"/>
</dbReference>
<reference evidence="1 5" key="3">
    <citation type="submission" date="2019-04" db="EMBL/GenBank/DDBJ databases">
        <authorList>
            <consortium name="GenomeTrakr network: Whole genome sequencing for foodborne pathogen traceback"/>
        </authorList>
    </citation>
    <scope>NUCLEOTIDE SEQUENCE [LARGE SCALE GENOMIC DNA]</scope>
    <source>
        <strain evidence="1 5">CFSAN072474</strain>
    </source>
</reference>
<accession>A0A5L5U159</accession>
<proteinExistence type="predicted"/>